<evidence type="ECO:0000256" key="1">
    <source>
        <dbReference type="ARBA" id="ARBA00001478"/>
    </source>
</evidence>
<dbReference type="UniPathway" id="UPA00164"/>
<comment type="similarity">
    <text evidence="3 7">Belongs to the glycosyltransferase 1 family. Bacterial/plant glycogen synthase subfamily.</text>
</comment>
<protein>
    <recommendedName>
        <fullName evidence="7">Glycogen synthase</fullName>
        <ecNumber evidence="7">2.4.1.21</ecNumber>
    </recommendedName>
    <alternativeName>
        <fullName evidence="7">Starch [bacterial glycogen] synthase</fullName>
    </alternativeName>
</protein>
<evidence type="ECO:0000256" key="6">
    <source>
        <dbReference type="ARBA" id="ARBA00023056"/>
    </source>
</evidence>
<proteinExistence type="inferred from homology"/>
<dbReference type="HOGENOM" id="CLU_009583_18_2_9"/>
<dbReference type="PANTHER" id="PTHR45825:SF11">
    <property type="entry name" value="ALPHA AMYLASE DOMAIN-CONTAINING PROTEIN"/>
    <property type="match status" value="1"/>
</dbReference>
<evidence type="ECO:0000259" key="10">
    <source>
        <dbReference type="Pfam" id="PF08323"/>
    </source>
</evidence>
<dbReference type="GO" id="GO:0009011">
    <property type="term" value="F:alpha-1,4-glucan glucosyltransferase (ADP-glucose donor) activity"/>
    <property type="evidence" value="ECO:0007669"/>
    <property type="project" value="UniProtKB-UniRule"/>
</dbReference>
<dbReference type="Proteomes" id="UP000006238">
    <property type="component" value="Unassembled WGS sequence"/>
</dbReference>
<dbReference type="HAMAP" id="MF_00484">
    <property type="entry name" value="Glycogen_synth"/>
    <property type="match status" value="1"/>
</dbReference>
<dbReference type="Pfam" id="PF00534">
    <property type="entry name" value="Glycos_transf_1"/>
    <property type="match status" value="1"/>
</dbReference>
<accession>D4S292</accession>
<dbReference type="GeneID" id="98917667"/>
<comment type="caution">
    <text evidence="11">The sequence shown here is derived from an EMBL/GenBank/DDBJ whole genome shotgun (WGS) entry which is preliminary data.</text>
</comment>
<dbReference type="STRING" id="45851.BHV86_04305"/>
<feature type="region of interest" description="Disordered" evidence="8">
    <location>
        <begin position="1"/>
        <end position="86"/>
    </location>
</feature>
<evidence type="ECO:0000259" key="9">
    <source>
        <dbReference type="Pfam" id="PF00534"/>
    </source>
</evidence>
<feature type="domain" description="Starch synthase catalytic" evidence="10">
    <location>
        <begin position="136"/>
        <end position="372"/>
    </location>
</feature>
<evidence type="ECO:0000313" key="11">
    <source>
        <dbReference type="EMBL" id="EFF67649.1"/>
    </source>
</evidence>
<feature type="domain" description="Glycosyl transferase family 1" evidence="9">
    <location>
        <begin position="427"/>
        <end position="583"/>
    </location>
</feature>
<dbReference type="RefSeq" id="WP_005604254.1">
    <property type="nucleotide sequence ID" value="NZ_GG663524.1"/>
</dbReference>
<evidence type="ECO:0000256" key="7">
    <source>
        <dbReference type="HAMAP-Rule" id="MF_00484"/>
    </source>
</evidence>
<dbReference type="SUPFAM" id="SSF53756">
    <property type="entry name" value="UDP-Glycosyltransferase/glycogen phosphorylase"/>
    <property type="match status" value="1"/>
</dbReference>
<dbReference type="eggNOG" id="COG0297">
    <property type="taxonomic scope" value="Bacteria"/>
</dbReference>
<keyword evidence="6 7" id="KW-0320">Glycogen biosynthesis</keyword>
<evidence type="ECO:0000256" key="8">
    <source>
        <dbReference type="SAM" id="MobiDB-lite"/>
    </source>
</evidence>
<dbReference type="AlphaFoldDB" id="D4S292"/>
<evidence type="ECO:0000256" key="2">
    <source>
        <dbReference type="ARBA" id="ARBA00002764"/>
    </source>
</evidence>
<evidence type="ECO:0000256" key="4">
    <source>
        <dbReference type="ARBA" id="ARBA00022676"/>
    </source>
</evidence>
<keyword evidence="4 7" id="KW-0328">Glycosyltransferase</keyword>
<evidence type="ECO:0000313" key="12">
    <source>
        <dbReference type="Proteomes" id="UP000006238"/>
    </source>
</evidence>
<dbReference type="NCBIfam" id="TIGR02095">
    <property type="entry name" value="glgA"/>
    <property type="match status" value="1"/>
</dbReference>
<keyword evidence="12" id="KW-1185">Reference proteome</keyword>
<dbReference type="GO" id="GO:0005978">
    <property type="term" value="P:glycogen biosynthetic process"/>
    <property type="evidence" value="ECO:0007669"/>
    <property type="project" value="UniProtKB-UniRule"/>
</dbReference>
<dbReference type="GO" id="GO:0004373">
    <property type="term" value="F:alpha-1,4-glucan glucosyltransferase (UDP-glucose donor) activity"/>
    <property type="evidence" value="ECO:0007669"/>
    <property type="project" value="InterPro"/>
</dbReference>
<comment type="function">
    <text evidence="2 7">Synthesizes alpha-1,4-glucan chains using ADP-glucose.</text>
</comment>
<feature type="compositionally biased region" description="Low complexity" evidence="8">
    <location>
        <begin position="63"/>
        <end position="86"/>
    </location>
</feature>
<dbReference type="EMBL" id="ABWN01000037">
    <property type="protein sequence ID" value="EFF67649.1"/>
    <property type="molecule type" value="Genomic_DNA"/>
</dbReference>
<dbReference type="Gene3D" id="3.40.50.2000">
    <property type="entry name" value="Glycogen Phosphorylase B"/>
    <property type="match status" value="2"/>
</dbReference>
<feature type="compositionally biased region" description="Basic and acidic residues" evidence="8">
    <location>
        <begin position="15"/>
        <end position="37"/>
    </location>
</feature>
<organism evidence="11 12">
    <name type="scientific">Eshraghiella crossota DSM 2876</name>
    <dbReference type="NCBI Taxonomy" id="511680"/>
    <lineage>
        <taxon>Bacteria</taxon>
        <taxon>Bacillati</taxon>
        <taxon>Bacillota</taxon>
        <taxon>Clostridia</taxon>
        <taxon>Lachnospirales</taxon>
        <taxon>Lachnospiraceae</taxon>
        <taxon>Eshraghiella</taxon>
    </lineage>
</organism>
<comment type="pathway">
    <text evidence="7">Glycan biosynthesis; glycogen biosynthesis.</text>
</comment>
<keyword evidence="5 7" id="KW-0808">Transferase</keyword>
<evidence type="ECO:0000256" key="5">
    <source>
        <dbReference type="ARBA" id="ARBA00022679"/>
    </source>
</evidence>
<dbReference type="CDD" id="cd03791">
    <property type="entry name" value="GT5_Glycogen_synthase_DULL1-like"/>
    <property type="match status" value="1"/>
</dbReference>
<gene>
    <name evidence="7 11" type="primary">glgA</name>
    <name evidence="11" type="ORF">BUTYVIB_02214</name>
</gene>
<dbReference type="InterPro" id="IPR001296">
    <property type="entry name" value="Glyco_trans_1"/>
</dbReference>
<dbReference type="PANTHER" id="PTHR45825">
    <property type="entry name" value="GRANULE-BOUND STARCH SYNTHASE 1, CHLOROPLASTIC/AMYLOPLASTIC"/>
    <property type="match status" value="1"/>
</dbReference>
<dbReference type="InterPro" id="IPR013534">
    <property type="entry name" value="Starch_synth_cat_dom"/>
</dbReference>
<dbReference type="Pfam" id="PF08323">
    <property type="entry name" value="Glyco_transf_5"/>
    <property type="match status" value="1"/>
</dbReference>
<comment type="catalytic activity">
    <reaction evidence="1 7">
        <text>[(1-&gt;4)-alpha-D-glucosyl](n) + ADP-alpha-D-glucose = [(1-&gt;4)-alpha-D-glucosyl](n+1) + ADP + H(+)</text>
        <dbReference type="Rhea" id="RHEA:18189"/>
        <dbReference type="Rhea" id="RHEA-COMP:9584"/>
        <dbReference type="Rhea" id="RHEA-COMP:9587"/>
        <dbReference type="ChEBI" id="CHEBI:15378"/>
        <dbReference type="ChEBI" id="CHEBI:15444"/>
        <dbReference type="ChEBI" id="CHEBI:57498"/>
        <dbReference type="ChEBI" id="CHEBI:456216"/>
        <dbReference type="EC" id="2.4.1.21"/>
    </reaction>
</comment>
<sequence>MDNKKSAANSGVKDNLTEVKVTNEEVLASKKATETAKKTTAKTTETAKKTTAKTTETAKKTTAKTTTAAKKTTAKTTGTAKKTTAKTTATTKKTAAKKAEIVAEPVAAENIPVTQEPVVTENIPAAPVDLGPRRSVAFIGSECYPFAKTGGLGDVMSALPKSLAKLNLDVKVILPRYKCIPWKYQEKMEYRGSFYMNLCADGRQYYVGIMEYQEDGVVYDFIDNDDFFSWGNPYTNLIDDIPKFCFFAKASLAALNYLDWTPDVVHCHDWQAALVPLYLRTCFKDTNVGRASAVLTIHNLKFQGIYDRKMIQYWSGLPDYVFNKDCLIQNWLDANMLKGGIAYANKVTTVSNTYAWEIQTEEYGEGLAEHLRYHSDKIRGIVNGIDTDNWNPATDKLLAANYDAETAIANKKINKKTLQESLGLDVDDHKIVIGLISRLTNQKGLDLVNDIIPSIMDEHTQVVVLGTGDSWYENTFRYYEDKYKGNFCAYIAYDENVAHNIYSGCDALLVPSRFEPCGLTQLIAMRYGTIPIVRETGGLKDTVQPYNMFDNTGNGFTFDRYERGLLYDTINRAKTLYFENRKYWDDMVIRDMKKDVSWEKSARQYKDMYVELTPRY</sequence>
<evidence type="ECO:0000256" key="3">
    <source>
        <dbReference type="ARBA" id="ARBA00010281"/>
    </source>
</evidence>
<feature type="binding site" evidence="7">
    <location>
        <position position="148"/>
    </location>
    <ligand>
        <name>ADP-alpha-D-glucose</name>
        <dbReference type="ChEBI" id="CHEBI:57498"/>
    </ligand>
</feature>
<reference evidence="11 12" key="1">
    <citation type="submission" date="2010-02" db="EMBL/GenBank/DDBJ databases">
        <authorList>
            <person name="Weinstock G."/>
            <person name="Sodergren E."/>
            <person name="Clifton S."/>
            <person name="Fulton L."/>
            <person name="Fulton B."/>
            <person name="Courtney L."/>
            <person name="Fronick C."/>
            <person name="Harrison M."/>
            <person name="Strong C."/>
            <person name="Farmer C."/>
            <person name="Delahaunty K."/>
            <person name="Markovic C."/>
            <person name="Hall O."/>
            <person name="Minx P."/>
            <person name="Tomlinson C."/>
            <person name="Mitreva M."/>
            <person name="Nelson J."/>
            <person name="Hou S."/>
            <person name="Wollam A."/>
            <person name="Pepin K.H."/>
            <person name="Johnson M."/>
            <person name="Bhonagiri V."/>
            <person name="Zhang X."/>
            <person name="Suruliraj S."/>
            <person name="Warren W."/>
            <person name="Chinwalla A."/>
            <person name="Mardis E.R."/>
            <person name="Wilson R.K."/>
        </authorList>
    </citation>
    <scope>NUCLEOTIDE SEQUENCE [LARGE SCALE GENOMIC DNA]</scope>
    <source>
        <strain evidence="11 12">DSM 2876</strain>
    </source>
</reference>
<dbReference type="EC" id="2.4.1.21" evidence="7"/>
<dbReference type="InterPro" id="IPR011835">
    <property type="entry name" value="GS/SS"/>
</dbReference>
<name>D4S292_9FIRM</name>